<dbReference type="GO" id="GO:0005524">
    <property type="term" value="F:ATP binding"/>
    <property type="evidence" value="ECO:0007669"/>
    <property type="project" value="InterPro"/>
</dbReference>
<dbReference type="GO" id="GO:0017101">
    <property type="term" value="C:aminoacyl-tRNA synthetase multienzyme complex"/>
    <property type="evidence" value="ECO:0007669"/>
    <property type="project" value="TreeGrafter"/>
</dbReference>
<dbReference type="PANTHER" id="PTHR43382">
    <property type="entry name" value="PROLYL-TRNA SYNTHETASE"/>
    <property type="match status" value="1"/>
</dbReference>
<dbReference type="Gene3D" id="3.30.930.10">
    <property type="entry name" value="Bira Bifunctional Protein, Domain 2"/>
    <property type="match status" value="1"/>
</dbReference>
<name>A0A3B0P855_MYCSY</name>
<organism evidence="1 2">
    <name type="scientific">Mycoplasmopsis synoviae</name>
    <name type="common">Mycoplasma synoviae</name>
    <dbReference type="NCBI Taxonomy" id="2109"/>
    <lineage>
        <taxon>Bacteria</taxon>
        <taxon>Bacillati</taxon>
        <taxon>Mycoplasmatota</taxon>
        <taxon>Mycoplasmoidales</taxon>
        <taxon>Metamycoplasmataceae</taxon>
        <taxon>Mycoplasmopsis</taxon>
    </lineage>
</organism>
<dbReference type="GO" id="GO:0005737">
    <property type="term" value="C:cytoplasm"/>
    <property type="evidence" value="ECO:0007669"/>
    <property type="project" value="InterPro"/>
</dbReference>
<dbReference type="SUPFAM" id="SSF55681">
    <property type="entry name" value="Class II aaRS and biotin synthetases"/>
    <property type="match status" value="1"/>
</dbReference>
<feature type="non-terminal residue" evidence="1">
    <location>
        <position position="82"/>
    </location>
</feature>
<dbReference type="InterPro" id="IPR045864">
    <property type="entry name" value="aa-tRNA-synth_II/BPL/LPL"/>
</dbReference>
<dbReference type="Proteomes" id="UP000259328">
    <property type="component" value="Chromosome"/>
</dbReference>
<gene>
    <name evidence="1" type="primary">proS_2</name>
    <name evidence="1" type="ORF">NCTC10124_01065</name>
</gene>
<dbReference type="AlphaFoldDB" id="A0A3B0P855"/>
<keyword evidence="1" id="KW-0436">Ligase</keyword>
<dbReference type="PANTHER" id="PTHR43382:SF2">
    <property type="entry name" value="BIFUNCTIONAL GLUTAMATE_PROLINE--TRNA LIGASE"/>
    <property type="match status" value="1"/>
</dbReference>
<dbReference type="InterPro" id="IPR004499">
    <property type="entry name" value="Pro-tRNA-ligase_IIa_arc-type"/>
</dbReference>
<dbReference type="GO" id="GO:0006433">
    <property type="term" value="P:prolyl-tRNA aminoacylation"/>
    <property type="evidence" value="ECO:0007669"/>
    <property type="project" value="InterPro"/>
</dbReference>
<accession>A0A3B0P855</accession>
<reference evidence="2" key="1">
    <citation type="submission" date="2018-06" db="EMBL/GenBank/DDBJ databases">
        <authorList>
            <consortium name="Pathogen Informatics"/>
        </authorList>
    </citation>
    <scope>NUCLEOTIDE SEQUENCE [LARGE SCALE GENOMIC DNA]</scope>
    <source>
        <strain evidence="2">NCTC10124</strain>
    </source>
</reference>
<dbReference type="EC" id="6.1.1.15" evidence="1"/>
<proteinExistence type="predicted"/>
<protein>
    <submittedName>
        <fullName evidence="1">Proline--tRNA ligase</fullName>
        <ecNumber evidence="1">6.1.1.15</ecNumber>
    </submittedName>
</protein>
<dbReference type="EMBL" id="LS991953">
    <property type="protein sequence ID" value="SYV93328.1"/>
    <property type="molecule type" value="Genomic_DNA"/>
</dbReference>
<evidence type="ECO:0000313" key="1">
    <source>
        <dbReference type="EMBL" id="SYV93328.1"/>
    </source>
</evidence>
<dbReference type="GO" id="GO:0004827">
    <property type="term" value="F:proline-tRNA ligase activity"/>
    <property type="evidence" value="ECO:0007669"/>
    <property type="project" value="UniProtKB-EC"/>
</dbReference>
<sequence>MIKEYEKFLKNYLAIPVVSGKKTCNEKFAGAVSTYTVEAMMKDGKALQAGTSHYLGQKFSRPYGISFKNKNNEEDFVYQTSW</sequence>
<evidence type="ECO:0000313" key="2">
    <source>
        <dbReference type="Proteomes" id="UP000259328"/>
    </source>
</evidence>